<comment type="caution">
    <text evidence="1">The sequence shown here is derived from an EMBL/GenBank/DDBJ whole genome shotgun (WGS) entry which is preliminary data.</text>
</comment>
<organism evidence="1">
    <name type="scientific">marine sediment metagenome</name>
    <dbReference type="NCBI Taxonomy" id="412755"/>
    <lineage>
        <taxon>unclassified sequences</taxon>
        <taxon>metagenomes</taxon>
        <taxon>ecological metagenomes</taxon>
    </lineage>
</organism>
<accession>A0A0F9AVA9</accession>
<gene>
    <name evidence="1" type="ORF">LCGC14_2803940</name>
</gene>
<name>A0A0F9AVA9_9ZZZZ</name>
<feature type="non-terminal residue" evidence="1">
    <location>
        <position position="1"/>
    </location>
</feature>
<protein>
    <submittedName>
        <fullName evidence="1">Uncharacterized protein</fullName>
    </submittedName>
</protein>
<sequence length="136" mass="16756">IKEFIENVERRLWIEVEINFHNLLEHIQDDIKNNIKKKFNKLKYVVDQFNILNRNSIFPFIKALCESYYINDQADDWKINYSPDKHNEFSNQTFQFENELKKLFIFLKNLYIDKNTRPLDMLMINYVVYTFFEDNL</sequence>
<dbReference type="EMBL" id="LAZR01052701">
    <property type="protein sequence ID" value="KKK82384.1"/>
    <property type="molecule type" value="Genomic_DNA"/>
</dbReference>
<reference evidence="1" key="1">
    <citation type="journal article" date="2015" name="Nature">
        <title>Complex archaea that bridge the gap between prokaryotes and eukaryotes.</title>
        <authorList>
            <person name="Spang A."/>
            <person name="Saw J.H."/>
            <person name="Jorgensen S.L."/>
            <person name="Zaremba-Niedzwiedzka K."/>
            <person name="Martijn J."/>
            <person name="Lind A.E."/>
            <person name="van Eijk R."/>
            <person name="Schleper C."/>
            <person name="Guy L."/>
            <person name="Ettema T.J."/>
        </authorList>
    </citation>
    <scope>NUCLEOTIDE SEQUENCE</scope>
</reference>
<proteinExistence type="predicted"/>
<evidence type="ECO:0000313" key="1">
    <source>
        <dbReference type="EMBL" id="KKK82384.1"/>
    </source>
</evidence>
<dbReference type="AlphaFoldDB" id="A0A0F9AVA9"/>